<proteinExistence type="predicted"/>
<dbReference type="InterPro" id="IPR000524">
    <property type="entry name" value="Tscrpt_reg_HTH_GntR"/>
</dbReference>
<dbReference type="Proteomes" id="UP001257914">
    <property type="component" value="Unassembled WGS sequence"/>
</dbReference>
<reference evidence="5 6" key="1">
    <citation type="submission" date="2023-10" db="EMBL/GenBank/DDBJ databases">
        <title>Psychrosphaera aquimaarina strain SW33 isolated from seawater.</title>
        <authorList>
            <person name="Bayburt H."/>
            <person name="Kim J.M."/>
            <person name="Choi B.J."/>
            <person name="Jeon C.O."/>
        </authorList>
    </citation>
    <scope>NUCLEOTIDE SEQUENCE [LARGE SCALE GENOMIC DNA]</scope>
    <source>
        <strain evidence="5 6">KCTC 52743</strain>
    </source>
</reference>
<dbReference type="InterPro" id="IPR036390">
    <property type="entry name" value="WH_DNA-bd_sf"/>
</dbReference>
<evidence type="ECO:0000256" key="1">
    <source>
        <dbReference type="ARBA" id="ARBA00023015"/>
    </source>
</evidence>
<dbReference type="Gene3D" id="1.20.120.530">
    <property type="entry name" value="GntR ligand-binding domain-like"/>
    <property type="match status" value="1"/>
</dbReference>
<dbReference type="PANTHER" id="PTHR43537:SF5">
    <property type="entry name" value="UXU OPERON TRANSCRIPTIONAL REGULATOR"/>
    <property type="match status" value="1"/>
</dbReference>
<dbReference type="Pfam" id="PF00392">
    <property type="entry name" value="GntR"/>
    <property type="match status" value="1"/>
</dbReference>
<dbReference type="PANTHER" id="PTHR43537">
    <property type="entry name" value="TRANSCRIPTIONAL REGULATOR, GNTR FAMILY"/>
    <property type="match status" value="1"/>
</dbReference>
<organism evidence="5 6">
    <name type="scientific">Psychrosphaera aquimarina</name>
    <dbReference type="NCBI Taxonomy" id="2044854"/>
    <lineage>
        <taxon>Bacteria</taxon>
        <taxon>Pseudomonadati</taxon>
        <taxon>Pseudomonadota</taxon>
        <taxon>Gammaproteobacteria</taxon>
        <taxon>Alteromonadales</taxon>
        <taxon>Pseudoalteromonadaceae</taxon>
        <taxon>Psychrosphaera</taxon>
    </lineage>
</organism>
<protein>
    <submittedName>
        <fullName evidence="5">FadR/GntR family transcriptional regulator</fullName>
    </submittedName>
</protein>
<dbReference type="Pfam" id="PF07729">
    <property type="entry name" value="FCD"/>
    <property type="match status" value="1"/>
</dbReference>
<evidence type="ECO:0000256" key="2">
    <source>
        <dbReference type="ARBA" id="ARBA00023125"/>
    </source>
</evidence>
<dbReference type="SMART" id="SM00895">
    <property type="entry name" value="FCD"/>
    <property type="match status" value="1"/>
</dbReference>
<keyword evidence="3" id="KW-0804">Transcription</keyword>
<gene>
    <name evidence="5" type="ORF">RT723_12290</name>
</gene>
<dbReference type="InterPro" id="IPR011711">
    <property type="entry name" value="GntR_C"/>
</dbReference>
<dbReference type="EMBL" id="JAWCUA010000010">
    <property type="protein sequence ID" value="MDU0113762.1"/>
    <property type="molecule type" value="Genomic_DNA"/>
</dbReference>
<keyword evidence="1" id="KW-0805">Transcription regulation</keyword>
<evidence type="ECO:0000259" key="4">
    <source>
        <dbReference type="PROSITE" id="PS50949"/>
    </source>
</evidence>
<keyword evidence="6" id="KW-1185">Reference proteome</keyword>
<dbReference type="InterPro" id="IPR008920">
    <property type="entry name" value="TF_FadR/GntR_C"/>
</dbReference>
<sequence>MELQAIKTDRLYVKVAAQLSQLVNDGLILPGSRLPSERELAEKLSVSRPTIREAMIALELSGIVEIRTGSGIYVTAKKPFLAIEDKGIGPFEILEIRAIIESEACALAARHITDDQIAELKQAIAEMEEEEKRPDASEKSDWKFHNIIASAAQNSAISSVVNWLWELRSKSDLSSAFASRLRAEGVHPSIQDHKTIVAALEKRDEKKAKAAMQKHIENATAAASTYFDNDPFSKIKL</sequence>
<dbReference type="SUPFAM" id="SSF48008">
    <property type="entry name" value="GntR ligand-binding domain-like"/>
    <property type="match status" value="1"/>
</dbReference>
<dbReference type="CDD" id="cd07377">
    <property type="entry name" value="WHTH_GntR"/>
    <property type="match status" value="1"/>
</dbReference>
<evidence type="ECO:0000313" key="5">
    <source>
        <dbReference type="EMBL" id="MDU0113762.1"/>
    </source>
</evidence>
<dbReference type="PRINTS" id="PR00035">
    <property type="entry name" value="HTHGNTR"/>
</dbReference>
<dbReference type="SUPFAM" id="SSF46785">
    <property type="entry name" value="Winged helix' DNA-binding domain"/>
    <property type="match status" value="1"/>
</dbReference>
<dbReference type="RefSeq" id="WP_315947366.1">
    <property type="nucleotide sequence ID" value="NZ_JAWCUA010000010.1"/>
</dbReference>
<dbReference type="SMART" id="SM00345">
    <property type="entry name" value="HTH_GNTR"/>
    <property type="match status" value="1"/>
</dbReference>
<dbReference type="PROSITE" id="PS50949">
    <property type="entry name" value="HTH_GNTR"/>
    <property type="match status" value="1"/>
</dbReference>
<feature type="domain" description="HTH gntR-type" evidence="4">
    <location>
        <begin position="9"/>
        <end position="77"/>
    </location>
</feature>
<name>A0ABU3R267_9GAMM</name>
<dbReference type="InterPro" id="IPR036388">
    <property type="entry name" value="WH-like_DNA-bd_sf"/>
</dbReference>
<accession>A0ABU3R267</accession>
<comment type="caution">
    <text evidence="5">The sequence shown here is derived from an EMBL/GenBank/DDBJ whole genome shotgun (WGS) entry which is preliminary data.</text>
</comment>
<evidence type="ECO:0000313" key="6">
    <source>
        <dbReference type="Proteomes" id="UP001257914"/>
    </source>
</evidence>
<dbReference type="Gene3D" id="1.10.10.10">
    <property type="entry name" value="Winged helix-like DNA-binding domain superfamily/Winged helix DNA-binding domain"/>
    <property type="match status" value="1"/>
</dbReference>
<evidence type="ECO:0000256" key="3">
    <source>
        <dbReference type="ARBA" id="ARBA00023163"/>
    </source>
</evidence>
<keyword evidence="2" id="KW-0238">DNA-binding</keyword>